<gene>
    <name evidence="1" type="ORF">RFULGI_LOCUS2264</name>
</gene>
<dbReference type="SUPFAM" id="SSF53067">
    <property type="entry name" value="Actin-like ATPase domain"/>
    <property type="match status" value="1"/>
</dbReference>
<dbReference type="AlphaFoldDB" id="A0A9N9EXN4"/>
<reference evidence="1" key="1">
    <citation type="submission" date="2021-06" db="EMBL/GenBank/DDBJ databases">
        <authorList>
            <person name="Kallberg Y."/>
            <person name="Tangrot J."/>
            <person name="Rosling A."/>
        </authorList>
    </citation>
    <scope>NUCLEOTIDE SEQUENCE</scope>
    <source>
        <strain evidence="1">IN212</strain>
    </source>
</reference>
<proteinExistence type="predicted"/>
<evidence type="ECO:0000313" key="2">
    <source>
        <dbReference type="Proteomes" id="UP000789396"/>
    </source>
</evidence>
<dbReference type="EMBL" id="CAJVPZ010001664">
    <property type="protein sequence ID" value="CAG8497182.1"/>
    <property type="molecule type" value="Genomic_DNA"/>
</dbReference>
<sequence length="395" mass="45655">MSSLRRQQSDDIRVVVGIGSFKTDTVLLYNSDCTEVLNWGGPALLHVPRKIKNNIKESGSPLPPQHRVIERFKLFQDDNASNKSNKLYLPRCLDYRKAISDYLSKMKGVSLKLSQVQFVLCVPAEWVNPDNFNTIELDLEAQCPSLLKYITGAQRTKLEKNEWLIELEFETVKKMFDPIIEKIIKLINNQLFEFTRKQVKHKCKAMFLVGGFSESQYLINRIREQFQRRVPIIASPRDPIAAIVRGAVKYGLNMGQVKSRVLKWTYGVEIMEDFDISNDPPDLRTDDNKIVKFKPLAYRGDDVKVDQTFDDVFKPLYDDQTVAEFRVYVTREIRPKYISNEMRVLGTLKIALSRTPSSGIRLIEFGLTFGKMEIKAMARNKFTGEIYHATFKYEV</sequence>
<dbReference type="PANTHER" id="PTHR14187">
    <property type="entry name" value="ALPHA KINASE/ELONGATION FACTOR 2 KINASE"/>
    <property type="match status" value="1"/>
</dbReference>
<dbReference type="Proteomes" id="UP000789396">
    <property type="component" value="Unassembled WGS sequence"/>
</dbReference>
<dbReference type="InterPro" id="IPR043129">
    <property type="entry name" value="ATPase_NBD"/>
</dbReference>
<protein>
    <submittedName>
        <fullName evidence="1">13058_t:CDS:1</fullName>
    </submittedName>
</protein>
<accession>A0A9N9EXN4</accession>
<organism evidence="1 2">
    <name type="scientific">Racocetra fulgida</name>
    <dbReference type="NCBI Taxonomy" id="60492"/>
    <lineage>
        <taxon>Eukaryota</taxon>
        <taxon>Fungi</taxon>
        <taxon>Fungi incertae sedis</taxon>
        <taxon>Mucoromycota</taxon>
        <taxon>Glomeromycotina</taxon>
        <taxon>Glomeromycetes</taxon>
        <taxon>Diversisporales</taxon>
        <taxon>Gigasporaceae</taxon>
        <taxon>Racocetra</taxon>
    </lineage>
</organism>
<dbReference type="OrthoDB" id="2963168at2759"/>
<dbReference type="PANTHER" id="PTHR14187:SF5">
    <property type="entry name" value="HEAT SHOCK 70 KDA PROTEIN 12A"/>
    <property type="match status" value="1"/>
</dbReference>
<comment type="caution">
    <text evidence="1">The sequence shown here is derived from an EMBL/GenBank/DDBJ whole genome shotgun (WGS) entry which is preliminary data.</text>
</comment>
<name>A0A9N9EXN4_9GLOM</name>
<keyword evidence="2" id="KW-1185">Reference proteome</keyword>
<evidence type="ECO:0000313" key="1">
    <source>
        <dbReference type="EMBL" id="CAG8497182.1"/>
    </source>
</evidence>